<dbReference type="Proteomes" id="UP000198964">
    <property type="component" value="Unassembled WGS sequence"/>
</dbReference>
<proteinExistence type="predicted"/>
<keyword evidence="1" id="KW-0732">Signal</keyword>
<dbReference type="AlphaFoldDB" id="A0A1I2LEZ4"/>
<evidence type="ECO:0000313" key="3">
    <source>
        <dbReference type="Proteomes" id="UP000198964"/>
    </source>
</evidence>
<feature type="signal peptide" evidence="1">
    <location>
        <begin position="1"/>
        <end position="25"/>
    </location>
</feature>
<dbReference type="EMBL" id="FONW01000015">
    <property type="protein sequence ID" value="SFF76037.1"/>
    <property type="molecule type" value="Genomic_DNA"/>
</dbReference>
<feature type="chain" id="PRO_5011509815" description="Lipoprotein" evidence="1">
    <location>
        <begin position="26"/>
        <end position="78"/>
    </location>
</feature>
<organism evidence="2 3">
    <name type="scientific">Sunxiuqinia elliptica</name>
    <dbReference type="NCBI Taxonomy" id="655355"/>
    <lineage>
        <taxon>Bacteria</taxon>
        <taxon>Pseudomonadati</taxon>
        <taxon>Bacteroidota</taxon>
        <taxon>Bacteroidia</taxon>
        <taxon>Marinilabiliales</taxon>
        <taxon>Prolixibacteraceae</taxon>
        <taxon>Sunxiuqinia</taxon>
    </lineage>
</organism>
<sequence length="78" mass="8590">MKQKTTGILLVTFLAGVLFSQTACKTCKCPAYSYHPKKQPEQLSPLPIDQRSLKAKKNKLTQIENQAGNPIETASINS</sequence>
<name>A0A1I2LEZ4_9BACT</name>
<gene>
    <name evidence="2" type="ORF">SAMN05216283_11546</name>
</gene>
<protein>
    <recommendedName>
        <fullName evidence="4">Lipoprotein</fullName>
    </recommendedName>
</protein>
<evidence type="ECO:0008006" key="4">
    <source>
        <dbReference type="Google" id="ProtNLM"/>
    </source>
</evidence>
<evidence type="ECO:0000313" key="2">
    <source>
        <dbReference type="EMBL" id="SFF76037.1"/>
    </source>
</evidence>
<accession>A0A1I2LEZ4</accession>
<keyword evidence="3" id="KW-1185">Reference proteome</keyword>
<evidence type="ECO:0000256" key="1">
    <source>
        <dbReference type="SAM" id="SignalP"/>
    </source>
</evidence>
<reference evidence="2 3" key="1">
    <citation type="submission" date="2016-10" db="EMBL/GenBank/DDBJ databases">
        <authorList>
            <person name="de Groot N.N."/>
        </authorList>
    </citation>
    <scope>NUCLEOTIDE SEQUENCE [LARGE SCALE GENOMIC DNA]</scope>
    <source>
        <strain evidence="2 3">CGMCC 1.9156</strain>
    </source>
</reference>